<evidence type="ECO:0000256" key="1">
    <source>
        <dbReference type="ARBA" id="ARBA00038473"/>
    </source>
</evidence>
<dbReference type="InterPro" id="IPR051478">
    <property type="entry name" value="Beta-lactamase-like_AB/R"/>
</dbReference>
<evidence type="ECO:0000256" key="2">
    <source>
        <dbReference type="SAM" id="SignalP"/>
    </source>
</evidence>
<sequence>MMRVFALLVLVSLFCLAQGFHTFLKSPKLHQQAKKRGNSPPACPLPVHNPALDSTNLPLIVTETLNLVNKTVQSILKENNCTAAAYVTILSGGETIFSQGYNYISSSDLTPPTDQTLFRIGSVSKVFATLELLHQYEKGNVLMDVDVSQYAPEFVVAKPANEPNAKVTFNSIASQISGLARECPCFFYGCNLNNTQIFDRYHGTPLLWLPERLPSYSNFGFALIGNILGGMYPLNETDNLFPNCKEHGGTETCQFLNGVHQDILIPLGMDSTGFFYNVDVAGEVAQGYNGNNPLPDKVAWGSLGWLSPAGAMFSSHSDLAKLMSYILTHLGHEAPDSAPLSSSALREWMSPHFINKDGVTGFGRPWEMFYVETESLPGIGFWANTKDGDVTGYSANLALVQDLNLGIMVTVAAEPPVNISPEIASFITAKMVDTLANYYYSQQQLPLLPTNYTDYTGKYVIDPVKVSTEQLFMFQLLFGEKITHEHLPSLKISYENGHSLHFDFEAGDDTLEMSIMRSNVIVGDEDYWQLLVPSTTFESNFFPFYISDCPTMEAGYEGVHIVFEIKQNEVVSVGIPTEFYGVSFRKIKI</sequence>
<evidence type="ECO:0000313" key="4">
    <source>
        <dbReference type="EMBL" id="CAE2330065.1"/>
    </source>
</evidence>
<name>A0A7S4U798_9EUKA</name>
<keyword evidence="2" id="KW-0732">Signal</keyword>
<dbReference type="InterPro" id="IPR012338">
    <property type="entry name" value="Beta-lactam/transpept-like"/>
</dbReference>
<gene>
    <name evidence="4" type="ORF">NAES01612_LOCUS21761</name>
</gene>
<dbReference type="AlphaFoldDB" id="A0A7S4U798"/>
<accession>A0A7S4U798</accession>
<feature type="domain" description="Beta-lactamase-related" evidence="3">
    <location>
        <begin position="83"/>
        <end position="416"/>
    </location>
</feature>
<proteinExistence type="inferred from homology"/>
<protein>
    <recommendedName>
        <fullName evidence="3">Beta-lactamase-related domain-containing protein</fullName>
    </recommendedName>
</protein>
<organism evidence="4">
    <name type="scientific">Paramoeba aestuarina</name>
    <dbReference type="NCBI Taxonomy" id="180227"/>
    <lineage>
        <taxon>Eukaryota</taxon>
        <taxon>Amoebozoa</taxon>
        <taxon>Discosea</taxon>
        <taxon>Flabellinia</taxon>
        <taxon>Dactylopodida</taxon>
        <taxon>Paramoebidae</taxon>
        <taxon>Paramoeba</taxon>
    </lineage>
</organism>
<evidence type="ECO:0000259" key="3">
    <source>
        <dbReference type="Pfam" id="PF00144"/>
    </source>
</evidence>
<comment type="similarity">
    <text evidence="1">Belongs to the beta-lactamase family.</text>
</comment>
<dbReference type="PANTHER" id="PTHR22935:SF95">
    <property type="entry name" value="BETA-LACTAMASE-LIKE 1-RELATED"/>
    <property type="match status" value="1"/>
</dbReference>
<dbReference type="SUPFAM" id="SSF56601">
    <property type="entry name" value="beta-lactamase/transpeptidase-like"/>
    <property type="match status" value="1"/>
</dbReference>
<dbReference type="Gene3D" id="3.40.710.10">
    <property type="entry name" value="DD-peptidase/beta-lactamase superfamily"/>
    <property type="match status" value="2"/>
</dbReference>
<dbReference type="PANTHER" id="PTHR22935">
    <property type="entry name" value="PENICILLIN-BINDING PROTEIN"/>
    <property type="match status" value="1"/>
</dbReference>
<dbReference type="EMBL" id="HBKR01033200">
    <property type="protein sequence ID" value="CAE2330065.1"/>
    <property type="molecule type" value="Transcribed_RNA"/>
</dbReference>
<feature type="signal peptide" evidence="2">
    <location>
        <begin position="1"/>
        <end position="19"/>
    </location>
</feature>
<dbReference type="InterPro" id="IPR001466">
    <property type="entry name" value="Beta-lactam-related"/>
</dbReference>
<dbReference type="Pfam" id="PF00144">
    <property type="entry name" value="Beta-lactamase"/>
    <property type="match status" value="1"/>
</dbReference>
<reference evidence="4" key="1">
    <citation type="submission" date="2021-01" db="EMBL/GenBank/DDBJ databases">
        <authorList>
            <person name="Corre E."/>
            <person name="Pelletier E."/>
            <person name="Niang G."/>
            <person name="Scheremetjew M."/>
            <person name="Finn R."/>
            <person name="Kale V."/>
            <person name="Holt S."/>
            <person name="Cochrane G."/>
            <person name="Meng A."/>
            <person name="Brown T."/>
            <person name="Cohen L."/>
        </authorList>
    </citation>
    <scope>NUCLEOTIDE SEQUENCE</scope>
    <source>
        <strain evidence="4">SoJaBio B1-5/56/2</strain>
    </source>
</reference>
<feature type="chain" id="PRO_5030607282" description="Beta-lactamase-related domain-containing protein" evidence="2">
    <location>
        <begin position="20"/>
        <end position="589"/>
    </location>
</feature>